<dbReference type="Proteomes" id="UP000015103">
    <property type="component" value="Unassembled WGS sequence"/>
</dbReference>
<accession>T1HPB9</accession>
<dbReference type="VEuPathDB" id="VectorBase:RPRC005893"/>
<keyword evidence="2" id="KW-1185">Reference proteome</keyword>
<name>T1HPB9_RHOPR</name>
<dbReference type="EnsemblMetazoa" id="RPRC005893-RA">
    <property type="protein sequence ID" value="RPRC005893-PA"/>
    <property type="gene ID" value="RPRC005893"/>
</dbReference>
<dbReference type="InterPro" id="IPR038606">
    <property type="entry name" value="To_sf"/>
</dbReference>
<dbReference type="InParanoid" id="T1HPB9"/>
<evidence type="ECO:0000313" key="2">
    <source>
        <dbReference type="Proteomes" id="UP000015103"/>
    </source>
</evidence>
<proteinExistence type="predicted"/>
<evidence type="ECO:0000313" key="1">
    <source>
        <dbReference type="EnsemblMetazoa" id="RPRC005893-PA"/>
    </source>
</evidence>
<dbReference type="InterPro" id="IPR010562">
    <property type="entry name" value="Haemolymph_juvenile_hormone-bd"/>
</dbReference>
<dbReference type="HOGENOM" id="CLU_2087806_0_0_1"/>
<organism evidence="1 2">
    <name type="scientific">Rhodnius prolixus</name>
    <name type="common">Triatomid bug</name>
    <dbReference type="NCBI Taxonomy" id="13249"/>
    <lineage>
        <taxon>Eukaryota</taxon>
        <taxon>Metazoa</taxon>
        <taxon>Ecdysozoa</taxon>
        <taxon>Arthropoda</taxon>
        <taxon>Hexapoda</taxon>
        <taxon>Insecta</taxon>
        <taxon>Pterygota</taxon>
        <taxon>Neoptera</taxon>
        <taxon>Paraneoptera</taxon>
        <taxon>Hemiptera</taxon>
        <taxon>Heteroptera</taxon>
        <taxon>Panheteroptera</taxon>
        <taxon>Cimicomorpha</taxon>
        <taxon>Reduviidae</taxon>
        <taxon>Triatominae</taxon>
        <taxon>Rhodnius</taxon>
    </lineage>
</organism>
<sequence length="117" mass="12682">MAAINHPVGQGANGATAVFEDWRLIVSNSTYFFCIDGALRTCKGLGLDSCIIDNLNVVLAKLKTGWQRIDLPRLDPLELPATISSRYDDGNMTLDIVLKDATVLGPAHTQVQLVNVD</sequence>
<dbReference type="AlphaFoldDB" id="T1HPB9"/>
<reference evidence="1" key="1">
    <citation type="submission" date="2015-05" db="UniProtKB">
        <authorList>
            <consortium name="EnsemblMetazoa"/>
        </authorList>
    </citation>
    <scope>IDENTIFICATION</scope>
</reference>
<protein>
    <submittedName>
        <fullName evidence="1">Uncharacterized protein</fullName>
    </submittedName>
</protein>
<dbReference type="EMBL" id="ACPB03008067">
    <property type="status" value="NOT_ANNOTATED_CDS"/>
    <property type="molecule type" value="Genomic_DNA"/>
</dbReference>
<dbReference type="Pfam" id="PF06585">
    <property type="entry name" value="JHBP"/>
    <property type="match status" value="1"/>
</dbReference>
<dbReference type="Gene3D" id="3.15.10.30">
    <property type="entry name" value="Haemolymph juvenile hormone binding protein"/>
    <property type="match status" value="1"/>
</dbReference>